<dbReference type="EMBL" id="CAQQ02376430">
    <property type="status" value="NOT_ANNOTATED_CDS"/>
    <property type="molecule type" value="Genomic_DNA"/>
</dbReference>
<protein>
    <submittedName>
        <fullName evidence="1">Uncharacterized protein</fullName>
    </submittedName>
</protein>
<keyword evidence="2" id="KW-1185">Reference proteome</keyword>
<reference evidence="2" key="1">
    <citation type="submission" date="2013-02" db="EMBL/GenBank/DDBJ databases">
        <authorList>
            <person name="Hughes D."/>
        </authorList>
    </citation>
    <scope>NUCLEOTIDE SEQUENCE</scope>
    <source>
        <strain>Durham</strain>
        <strain evidence="2">NC isolate 2 -- Noor lab</strain>
    </source>
</reference>
<name>T1GXW9_MEGSC</name>
<organism evidence="1 2">
    <name type="scientific">Megaselia scalaris</name>
    <name type="common">Humpbacked fly</name>
    <name type="synonym">Phora scalaris</name>
    <dbReference type="NCBI Taxonomy" id="36166"/>
    <lineage>
        <taxon>Eukaryota</taxon>
        <taxon>Metazoa</taxon>
        <taxon>Ecdysozoa</taxon>
        <taxon>Arthropoda</taxon>
        <taxon>Hexapoda</taxon>
        <taxon>Insecta</taxon>
        <taxon>Pterygota</taxon>
        <taxon>Neoptera</taxon>
        <taxon>Endopterygota</taxon>
        <taxon>Diptera</taxon>
        <taxon>Brachycera</taxon>
        <taxon>Muscomorpha</taxon>
        <taxon>Platypezoidea</taxon>
        <taxon>Phoridae</taxon>
        <taxon>Megaseliini</taxon>
        <taxon>Megaselia</taxon>
    </lineage>
</organism>
<dbReference type="EMBL" id="CAQQ02376431">
    <property type="status" value="NOT_ANNOTATED_CDS"/>
    <property type="molecule type" value="Genomic_DNA"/>
</dbReference>
<dbReference type="HOGENOM" id="CLU_1940500_0_0_1"/>
<dbReference type="AlphaFoldDB" id="T1GXW9"/>
<evidence type="ECO:0000313" key="1">
    <source>
        <dbReference type="EnsemblMetazoa" id="MESCA008681-PA"/>
    </source>
</evidence>
<evidence type="ECO:0000313" key="2">
    <source>
        <dbReference type="Proteomes" id="UP000015102"/>
    </source>
</evidence>
<sequence length="130" mass="14739">MQSQILAAVPFDRKFIYLDRTSQIRLKISSDICFQAVSSFLFPILLSDVTSKRGLLIFRKIIVLNGENWSNVKAAGTTTGNFLTIRGFRLGNAFPCRCFNIQRKLIMVSANNTRTVLEKYDVSITTLQEI</sequence>
<proteinExistence type="predicted"/>
<dbReference type="EnsemblMetazoa" id="MESCA008681-RA">
    <property type="protein sequence ID" value="MESCA008681-PA"/>
    <property type="gene ID" value="MESCA008681"/>
</dbReference>
<accession>T1GXW9</accession>
<dbReference type="Proteomes" id="UP000015102">
    <property type="component" value="Unassembled WGS sequence"/>
</dbReference>
<reference evidence="1" key="2">
    <citation type="submission" date="2015-06" db="UniProtKB">
        <authorList>
            <consortium name="EnsemblMetazoa"/>
        </authorList>
    </citation>
    <scope>IDENTIFICATION</scope>
</reference>